<evidence type="ECO:0000256" key="5">
    <source>
        <dbReference type="HAMAP-Rule" id="MF_00014"/>
    </source>
</evidence>
<keyword evidence="9" id="KW-1185">Reference proteome</keyword>
<dbReference type="InterPro" id="IPR002676">
    <property type="entry name" value="RimM_N"/>
</dbReference>
<organism evidence="8 9">
    <name type="scientific">Agrilactobacillus yilanensis</name>
    <dbReference type="NCBI Taxonomy" id="2485997"/>
    <lineage>
        <taxon>Bacteria</taxon>
        <taxon>Bacillati</taxon>
        <taxon>Bacillota</taxon>
        <taxon>Bacilli</taxon>
        <taxon>Lactobacillales</taxon>
        <taxon>Lactobacillaceae</taxon>
        <taxon>Agrilactobacillus</taxon>
    </lineage>
</organism>
<dbReference type="InterPro" id="IPR011033">
    <property type="entry name" value="PRC_barrel-like_sf"/>
</dbReference>
<dbReference type="InterPro" id="IPR009000">
    <property type="entry name" value="Transl_B-barrel_sf"/>
</dbReference>
<accession>A0ABW4JAY3</accession>
<dbReference type="HAMAP" id="MF_00014">
    <property type="entry name" value="Ribosome_mat_RimM"/>
    <property type="match status" value="1"/>
</dbReference>
<comment type="subcellular location">
    <subcellularLocation>
        <location evidence="5">Cytoplasm</location>
    </subcellularLocation>
</comment>
<comment type="caution">
    <text evidence="8">The sequence shown here is derived from an EMBL/GenBank/DDBJ whole genome shotgun (WGS) entry which is preliminary data.</text>
</comment>
<evidence type="ECO:0000259" key="7">
    <source>
        <dbReference type="Pfam" id="PF24986"/>
    </source>
</evidence>
<keyword evidence="1 5" id="KW-0963">Cytoplasm</keyword>
<protein>
    <recommendedName>
        <fullName evidence="5">Ribosome maturation factor RimM</fullName>
    </recommendedName>
</protein>
<dbReference type="Gene3D" id="2.30.30.240">
    <property type="entry name" value="PRC-barrel domain"/>
    <property type="match status" value="1"/>
</dbReference>
<feature type="domain" description="Ribosome maturation factor RimM PRC barrel" evidence="7">
    <location>
        <begin position="104"/>
        <end position="173"/>
    </location>
</feature>
<comment type="subunit">
    <text evidence="5">Binds ribosomal protein uS19.</text>
</comment>
<dbReference type="PANTHER" id="PTHR33692:SF1">
    <property type="entry name" value="RIBOSOME MATURATION FACTOR RIMM"/>
    <property type="match status" value="1"/>
</dbReference>
<dbReference type="InterPro" id="IPR011961">
    <property type="entry name" value="RimM"/>
</dbReference>
<dbReference type="Pfam" id="PF24986">
    <property type="entry name" value="PRC_RimM"/>
    <property type="match status" value="1"/>
</dbReference>
<gene>
    <name evidence="5 8" type="primary">rimM</name>
    <name evidence="8" type="ORF">ACFQ5M_12015</name>
</gene>
<keyword evidence="4 5" id="KW-0143">Chaperone</keyword>
<evidence type="ECO:0000259" key="6">
    <source>
        <dbReference type="Pfam" id="PF01782"/>
    </source>
</evidence>
<dbReference type="Gene3D" id="2.40.30.60">
    <property type="entry name" value="RimM"/>
    <property type="match status" value="1"/>
</dbReference>
<evidence type="ECO:0000313" key="8">
    <source>
        <dbReference type="EMBL" id="MFD1672828.1"/>
    </source>
</evidence>
<dbReference type="EMBL" id="JBHTOP010000026">
    <property type="protein sequence ID" value="MFD1672828.1"/>
    <property type="molecule type" value="Genomic_DNA"/>
</dbReference>
<dbReference type="NCBIfam" id="TIGR02273">
    <property type="entry name" value="16S_RimM"/>
    <property type="match status" value="1"/>
</dbReference>
<keyword evidence="3 5" id="KW-0698">rRNA processing</keyword>
<dbReference type="InterPro" id="IPR056792">
    <property type="entry name" value="PRC_RimM"/>
</dbReference>
<dbReference type="PANTHER" id="PTHR33692">
    <property type="entry name" value="RIBOSOME MATURATION FACTOR RIMM"/>
    <property type="match status" value="1"/>
</dbReference>
<evidence type="ECO:0000256" key="3">
    <source>
        <dbReference type="ARBA" id="ARBA00022552"/>
    </source>
</evidence>
<dbReference type="InterPro" id="IPR036976">
    <property type="entry name" value="RimM_N_sf"/>
</dbReference>
<comment type="domain">
    <text evidence="5">The PRC barrel domain binds ribosomal protein uS19.</text>
</comment>
<dbReference type="Proteomes" id="UP001597267">
    <property type="component" value="Unassembled WGS sequence"/>
</dbReference>
<evidence type="ECO:0000256" key="4">
    <source>
        <dbReference type="ARBA" id="ARBA00023186"/>
    </source>
</evidence>
<reference evidence="9" key="1">
    <citation type="journal article" date="2019" name="Int. J. Syst. Evol. Microbiol.">
        <title>The Global Catalogue of Microorganisms (GCM) 10K type strain sequencing project: providing services to taxonomists for standard genome sequencing and annotation.</title>
        <authorList>
            <consortium name="The Broad Institute Genomics Platform"/>
            <consortium name="The Broad Institute Genome Sequencing Center for Infectious Disease"/>
            <person name="Wu L."/>
            <person name="Ma J."/>
        </authorList>
    </citation>
    <scope>NUCLEOTIDE SEQUENCE [LARGE SCALE GENOMIC DNA]</scope>
    <source>
        <strain evidence="9">CCM 8896</strain>
    </source>
</reference>
<comment type="similarity">
    <text evidence="5">Belongs to the RimM family.</text>
</comment>
<evidence type="ECO:0000256" key="1">
    <source>
        <dbReference type="ARBA" id="ARBA00022490"/>
    </source>
</evidence>
<dbReference type="RefSeq" id="WP_125713050.1">
    <property type="nucleotide sequence ID" value="NZ_JBHTOP010000026.1"/>
</dbReference>
<feature type="domain" description="RimM N-terminal" evidence="6">
    <location>
        <begin position="8"/>
        <end position="90"/>
    </location>
</feature>
<evidence type="ECO:0000256" key="2">
    <source>
        <dbReference type="ARBA" id="ARBA00022517"/>
    </source>
</evidence>
<keyword evidence="2 5" id="KW-0690">Ribosome biogenesis</keyword>
<dbReference type="SUPFAM" id="SSF50447">
    <property type="entry name" value="Translation proteins"/>
    <property type="match status" value="1"/>
</dbReference>
<name>A0ABW4JAY3_9LACO</name>
<dbReference type="Pfam" id="PF01782">
    <property type="entry name" value="RimM"/>
    <property type="match status" value="1"/>
</dbReference>
<sequence length="177" mass="20385">MTNHNFLVVGKIVNTQGIKGEVRVIANTDFPENRFRQNNRLYVDFKGQQVAVTIEKVRQQKNFQILKFKEYQDINAVEVFKGCNLLIAAEDRPKDELAEDEFYYHDIIGLTVIDQETAAVYGTVKEIMDLGPNDVWVIGTPDYKEILMPYLKSVVQRIDLTEKKAYVLLPEGLIDED</sequence>
<proteinExistence type="inferred from homology"/>
<comment type="function">
    <text evidence="5">An accessory protein needed during the final step in the assembly of 30S ribosomal subunit, possibly for assembly of the head region. Essential for efficient processing of 16S rRNA. May be needed both before and after RbfA during the maturation of 16S rRNA. It has affinity for free ribosomal 30S subunits but not for 70S ribosomes.</text>
</comment>
<evidence type="ECO:0000313" key="9">
    <source>
        <dbReference type="Proteomes" id="UP001597267"/>
    </source>
</evidence>
<dbReference type="SUPFAM" id="SSF50346">
    <property type="entry name" value="PRC-barrel domain"/>
    <property type="match status" value="1"/>
</dbReference>